<proteinExistence type="predicted"/>
<dbReference type="FunFam" id="1.20.1720.10:FF:000012">
    <property type="entry name" value="MFS toxin efflux pump (AflT)"/>
    <property type="match status" value="1"/>
</dbReference>
<dbReference type="GO" id="GO:0005886">
    <property type="term" value="C:plasma membrane"/>
    <property type="evidence" value="ECO:0007669"/>
    <property type="project" value="TreeGrafter"/>
</dbReference>
<evidence type="ECO:0000256" key="6">
    <source>
        <dbReference type="SAM" id="Phobius"/>
    </source>
</evidence>
<feature type="region of interest" description="Disordered" evidence="5">
    <location>
        <begin position="1"/>
        <end position="39"/>
    </location>
</feature>
<feature type="transmembrane region" description="Helical" evidence="6">
    <location>
        <begin position="169"/>
        <end position="190"/>
    </location>
</feature>
<dbReference type="InterPro" id="IPR011701">
    <property type="entry name" value="MFS"/>
</dbReference>
<feature type="domain" description="Major facilitator superfamily (MFS) profile" evidence="7">
    <location>
        <begin position="74"/>
        <end position="561"/>
    </location>
</feature>
<organism evidence="8 9">
    <name type="scientific">Roridomyces roridus</name>
    <dbReference type="NCBI Taxonomy" id="1738132"/>
    <lineage>
        <taxon>Eukaryota</taxon>
        <taxon>Fungi</taxon>
        <taxon>Dikarya</taxon>
        <taxon>Basidiomycota</taxon>
        <taxon>Agaricomycotina</taxon>
        <taxon>Agaricomycetes</taxon>
        <taxon>Agaricomycetidae</taxon>
        <taxon>Agaricales</taxon>
        <taxon>Marasmiineae</taxon>
        <taxon>Mycenaceae</taxon>
        <taxon>Roridomyces</taxon>
    </lineage>
</organism>
<dbReference type="GO" id="GO:0022857">
    <property type="term" value="F:transmembrane transporter activity"/>
    <property type="evidence" value="ECO:0007669"/>
    <property type="project" value="InterPro"/>
</dbReference>
<feature type="transmembrane region" description="Helical" evidence="6">
    <location>
        <begin position="302"/>
        <end position="322"/>
    </location>
</feature>
<evidence type="ECO:0000256" key="3">
    <source>
        <dbReference type="ARBA" id="ARBA00022989"/>
    </source>
</evidence>
<comment type="subcellular location">
    <subcellularLocation>
        <location evidence="1">Membrane</location>
        <topology evidence="1">Multi-pass membrane protein</topology>
    </subcellularLocation>
</comment>
<keyword evidence="4 6" id="KW-0472">Membrane</keyword>
<evidence type="ECO:0000256" key="4">
    <source>
        <dbReference type="ARBA" id="ARBA00023136"/>
    </source>
</evidence>
<feature type="transmembrane region" description="Helical" evidence="6">
    <location>
        <begin position="71"/>
        <end position="96"/>
    </location>
</feature>
<dbReference type="FunFam" id="1.20.1250.20:FF:000196">
    <property type="entry name" value="MFS toxin efflux pump (AflT)"/>
    <property type="match status" value="1"/>
</dbReference>
<dbReference type="AlphaFoldDB" id="A0AAD7C9F9"/>
<dbReference type="PANTHER" id="PTHR23501:SF199">
    <property type="entry name" value="MFS EFFLUX TRANSPORTER INPD-RELATED"/>
    <property type="match status" value="1"/>
</dbReference>
<evidence type="ECO:0000256" key="1">
    <source>
        <dbReference type="ARBA" id="ARBA00004141"/>
    </source>
</evidence>
<dbReference type="Gene3D" id="1.20.1720.10">
    <property type="entry name" value="Multidrug resistance protein D"/>
    <property type="match status" value="1"/>
</dbReference>
<feature type="transmembrane region" description="Helical" evidence="6">
    <location>
        <begin position="342"/>
        <end position="362"/>
    </location>
</feature>
<keyword evidence="9" id="KW-1185">Reference proteome</keyword>
<dbReference type="CDD" id="cd17502">
    <property type="entry name" value="MFS_Azr1_MDR_like"/>
    <property type="match status" value="1"/>
</dbReference>
<accession>A0AAD7C9F9</accession>
<dbReference type="SUPFAM" id="SSF103473">
    <property type="entry name" value="MFS general substrate transporter"/>
    <property type="match status" value="1"/>
</dbReference>
<evidence type="ECO:0000256" key="2">
    <source>
        <dbReference type="ARBA" id="ARBA00022692"/>
    </source>
</evidence>
<name>A0AAD7C9F9_9AGAR</name>
<reference evidence="8" key="1">
    <citation type="submission" date="2023-03" db="EMBL/GenBank/DDBJ databases">
        <title>Massive genome expansion in bonnet fungi (Mycena s.s.) driven by repeated elements and novel gene families across ecological guilds.</title>
        <authorList>
            <consortium name="Lawrence Berkeley National Laboratory"/>
            <person name="Harder C.B."/>
            <person name="Miyauchi S."/>
            <person name="Viragh M."/>
            <person name="Kuo A."/>
            <person name="Thoen E."/>
            <person name="Andreopoulos B."/>
            <person name="Lu D."/>
            <person name="Skrede I."/>
            <person name="Drula E."/>
            <person name="Henrissat B."/>
            <person name="Morin E."/>
            <person name="Kohler A."/>
            <person name="Barry K."/>
            <person name="LaButti K."/>
            <person name="Morin E."/>
            <person name="Salamov A."/>
            <person name="Lipzen A."/>
            <person name="Mereny Z."/>
            <person name="Hegedus B."/>
            <person name="Baldrian P."/>
            <person name="Stursova M."/>
            <person name="Weitz H."/>
            <person name="Taylor A."/>
            <person name="Grigoriev I.V."/>
            <person name="Nagy L.G."/>
            <person name="Martin F."/>
            <person name="Kauserud H."/>
        </authorList>
    </citation>
    <scope>NUCLEOTIDE SEQUENCE</scope>
    <source>
        <strain evidence="8">9284</strain>
    </source>
</reference>
<protein>
    <submittedName>
        <fullName evidence="8">DHA14-like major facilitator</fullName>
    </submittedName>
</protein>
<evidence type="ECO:0000259" key="7">
    <source>
        <dbReference type="PROSITE" id="PS50850"/>
    </source>
</evidence>
<dbReference type="InterPro" id="IPR020846">
    <property type="entry name" value="MFS_dom"/>
</dbReference>
<dbReference type="PROSITE" id="PS50850">
    <property type="entry name" value="MFS"/>
    <property type="match status" value="1"/>
</dbReference>
<dbReference type="PRINTS" id="PR01036">
    <property type="entry name" value="TCRTETB"/>
</dbReference>
<dbReference type="InterPro" id="IPR036259">
    <property type="entry name" value="MFS_trans_sf"/>
</dbReference>
<dbReference type="Pfam" id="PF07690">
    <property type="entry name" value="MFS_1"/>
    <property type="match status" value="1"/>
</dbReference>
<gene>
    <name evidence="8" type="ORF">FB45DRAFT_366478</name>
</gene>
<feature type="transmembrane region" description="Helical" evidence="6">
    <location>
        <begin position="138"/>
        <end position="157"/>
    </location>
</feature>
<sequence length="572" mass="61564">MSSHWDDSSRTASRASLHDDIDHDEPPMDGIPMHPIDKKDNPLVPDEEPVLMVSEGTPPSTSGGAGEGVKFVLLVFALCLSVFILSLDNTIIATAIPHITDQFHSLEDVGWYGSSYLLSNACTQLLYGKIYTFLPTKWVYVFALTLFEAGSLICAIAPSSAILIIGRAIAGLGSAGVFTGAIVIIANTVTLEKQPLYSGLIGAVYGIASVAGPLLGGVFTDKLSWRWCFYINLPIGGLTLFVVIFLFSMPDRGLGKTGPKSWKERWALFDPWGNFFFIPSTVCLLLALQWGGSTYPWKSARIIALFILAGVLFIGFVAVQIWKQDEATIPPKIFKKRSIWSSALYGFMLGSAFFIVTFYLPIWFQSIHGTSAVRSGIDNIPLILALVSGSMLAGGLISYIGYLTPFMIISSIISSVGIGLLTTLKATSNHTKWIPFEIVVGFGVGLGMQQPQLAAQTVLELKDVPIGTSLMSFMKTIGAAVFVAVGQNVFTSRLESGLKGIGIDPSEVLKAGATSTEGVPPEVMNSILGVYNKAIMATFYVALALSCLSLVGSLMVEWRSIKTKDLKTPVEA</sequence>
<feature type="transmembrane region" description="Helical" evidence="6">
    <location>
        <begin position="269"/>
        <end position="290"/>
    </location>
</feature>
<keyword evidence="3 6" id="KW-1133">Transmembrane helix</keyword>
<evidence type="ECO:0000256" key="5">
    <source>
        <dbReference type="SAM" id="MobiDB-lite"/>
    </source>
</evidence>
<evidence type="ECO:0000313" key="8">
    <source>
        <dbReference type="EMBL" id="KAJ7642221.1"/>
    </source>
</evidence>
<feature type="transmembrane region" description="Helical" evidence="6">
    <location>
        <begin position="472"/>
        <end position="490"/>
    </location>
</feature>
<feature type="transmembrane region" description="Helical" evidence="6">
    <location>
        <begin position="534"/>
        <end position="556"/>
    </location>
</feature>
<feature type="compositionally biased region" description="Basic and acidic residues" evidence="5">
    <location>
        <begin position="16"/>
        <end position="26"/>
    </location>
</feature>
<feature type="transmembrane region" description="Helical" evidence="6">
    <location>
        <begin position="227"/>
        <end position="249"/>
    </location>
</feature>
<dbReference type="Gene3D" id="1.20.1250.20">
    <property type="entry name" value="MFS general substrate transporter like domains"/>
    <property type="match status" value="1"/>
</dbReference>
<feature type="transmembrane region" description="Helical" evidence="6">
    <location>
        <begin position="382"/>
        <end position="400"/>
    </location>
</feature>
<dbReference type="Proteomes" id="UP001221142">
    <property type="component" value="Unassembled WGS sequence"/>
</dbReference>
<comment type="caution">
    <text evidence="8">The sequence shown here is derived from an EMBL/GenBank/DDBJ whole genome shotgun (WGS) entry which is preliminary data.</text>
</comment>
<keyword evidence="2 6" id="KW-0812">Transmembrane</keyword>
<evidence type="ECO:0000313" key="9">
    <source>
        <dbReference type="Proteomes" id="UP001221142"/>
    </source>
</evidence>
<dbReference type="PANTHER" id="PTHR23501">
    <property type="entry name" value="MAJOR FACILITATOR SUPERFAMILY"/>
    <property type="match status" value="1"/>
</dbReference>
<feature type="transmembrane region" description="Helical" evidence="6">
    <location>
        <begin position="196"/>
        <end position="215"/>
    </location>
</feature>
<dbReference type="EMBL" id="JARKIF010000004">
    <property type="protein sequence ID" value="KAJ7642221.1"/>
    <property type="molecule type" value="Genomic_DNA"/>
</dbReference>